<accession>A0A9N9JT22</accession>
<evidence type="ECO:0000313" key="1">
    <source>
        <dbReference type="EMBL" id="CAG8792316.1"/>
    </source>
</evidence>
<proteinExistence type="predicted"/>
<dbReference type="Proteomes" id="UP000789405">
    <property type="component" value="Unassembled WGS sequence"/>
</dbReference>
<feature type="non-terminal residue" evidence="1">
    <location>
        <position position="44"/>
    </location>
</feature>
<keyword evidence="2" id="KW-1185">Reference proteome</keyword>
<sequence>MTNILSKLLPGEPVGRLHENPDINRIYELTHGDGIISGETAELS</sequence>
<comment type="caution">
    <text evidence="1">The sequence shown here is derived from an EMBL/GenBank/DDBJ whole genome shotgun (WGS) entry which is preliminary data.</text>
</comment>
<organism evidence="1 2">
    <name type="scientific">Dentiscutata erythropus</name>
    <dbReference type="NCBI Taxonomy" id="1348616"/>
    <lineage>
        <taxon>Eukaryota</taxon>
        <taxon>Fungi</taxon>
        <taxon>Fungi incertae sedis</taxon>
        <taxon>Mucoromycota</taxon>
        <taxon>Glomeromycotina</taxon>
        <taxon>Glomeromycetes</taxon>
        <taxon>Diversisporales</taxon>
        <taxon>Gigasporaceae</taxon>
        <taxon>Dentiscutata</taxon>
    </lineage>
</organism>
<reference evidence="1" key="1">
    <citation type="submission" date="2021-06" db="EMBL/GenBank/DDBJ databases">
        <authorList>
            <person name="Kallberg Y."/>
            <person name="Tangrot J."/>
            <person name="Rosling A."/>
        </authorList>
    </citation>
    <scope>NUCLEOTIDE SEQUENCE</scope>
    <source>
        <strain evidence="1">MA453B</strain>
    </source>
</reference>
<name>A0A9N9JT22_9GLOM</name>
<dbReference type="AlphaFoldDB" id="A0A9N9JT22"/>
<protein>
    <submittedName>
        <fullName evidence="1">922_t:CDS:1</fullName>
    </submittedName>
</protein>
<dbReference type="EMBL" id="CAJVPY010028227">
    <property type="protein sequence ID" value="CAG8792316.1"/>
    <property type="molecule type" value="Genomic_DNA"/>
</dbReference>
<evidence type="ECO:0000313" key="2">
    <source>
        <dbReference type="Proteomes" id="UP000789405"/>
    </source>
</evidence>
<gene>
    <name evidence="1" type="ORF">DERYTH_LOCUS21676</name>
</gene>